<feature type="region of interest" description="Disordered" evidence="1">
    <location>
        <begin position="154"/>
        <end position="173"/>
    </location>
</feature>
<reference evidence="3 4" key="1">
    <citation type="submission" date="2011-05" db="EMBL/GenBank/DDBJ databases">
        <title>Complete sequence of Methanotorris igneus Kol 5.</title>
        <authorList>
            <consortium name="US DOE Joint Genome Institute"/>
            <person name="Lucas S."/>
            <person name="Han J."/>
            <person name="Lapidus A."/>
            <person name="Cheng J.-F."/>
            <person name="Goodwin L."/>
            <person name="Pitluck S."/>
            <person name="Peters L."/>
            <person name="Mikhailova N."/>
            <person name="Chertkov O."/>
            <person name="Han C."/>
            <person name="Tapia R."/>
            <person name="Land M."/>
            <person name="Hauser L."/>
            <person name="Kyrpides N."/>
            <person name="Ivanova N."/>
            <person name="Pagani I."/>
            <person name="Sieprawska-Lupa M."/>
            <person name="Whitman W."/>
            <person name="Woyke T."/>
        </authorList>
    </citation>
    <scope>NUCLEOTIDE SEQUENCE [LARGE SCALE GENOMIC DNA]</scope>
    <source>
        <strain evidence="4">DSM 5666 / JCM 11834 / Kol 5</strain>
    </source>
</reference>
<evidence type="ECO:0000259" key="2">
    <source>
        <dbReference type="Pfam" id="PF05124"/>
    </source>
</evidence>
<dbReference type="KEGG" id="mig:Metig_1437"/>
<name>F6BAF9_METIK</name>
<dbReference type="Proteomes" id="UP000009227">
    <property type="component" value="Chromosome"/>
</dbReference>
<dbReference type="AlphaFoldDB" id="F6BAF9"/>
<evidence type="ECO:0000256" key="1">
    <source>
        <dbReference type="SAM" id="MobiDB-lite"/>
    </source>
</evidence>
<dbReference type="NCBIfam" id="TIGR01564">
    <property type="entry name" value="S_layer_MJ"/>
    <property type="match status" value="1"/>
</dbReference>
<gene>
    <name evidence="3" type="ordered locus">Metig_1437</name>
</gene>
<dbReference type="HOGENOM" id="CLU_890304_0_0_2"/>
<dbReference type="STRING" id="880724.Metig_1437"/>
<dbReference type="RefSeq" id="WP_013799568.1">
    <property type="nucleotide sequence ID" value="NC_015562.1"/>
</dbReference>
<feature type="domain" description="S-layer protein outer" evidence="2">
    <location>
        <begin position="224"/>
        <end position="293"/>
    </location>
</feature>
<keyword evidence="4" id="KW-1185">Reference proteome</keyword>
<dbReference type="Pfam" id="PF05124">
    <property type="entry name" value="S_layer_C"/>
    <property type="match status" value="1"/>
</dbReference>
<protein>
    <recommendedName>
        <fullName evidence="2">S-layer protein outer domain-containing protein</fullName>
    </recommendedName>
</protein>
<evidence type="ECO:0000313" key="3">
    <source>
        <dbReference type="EMBL" id="AEF96972.1"/>
    </source>
</evidence>
<dbReference type="InterPro" id="IPR022651">
    <property type="entry name" value="S_layer_C"/>
</dbReference>
<proteinExistence type="predicted"/>
<dbReference type="GeneID" id="10644310"/>
<organism evidence="4">
    <name type="scientific">Methanotorris igneus (strain DSM 5666 / JCM 11834 / Kol 5)</name>
    <dbReference type="NCBI Taxonomy" id="880724"/>
    <lineage>
        <taxon>Archaea</taxon>
        <taxon>Methanobacteriati</taxon>
        <taxon>Methanobacteriota</taxon>
        <taxon>Methanomada group</taxon>
        <taxon>Methanococci</taxon>
        <taxon>Methanococcales</taxon>
        <taxon>Methanocaldococcaceae</taxon>
        <taxon>Methanotorris</taxon>
    </lineage>
</organism>
<dbReference type="InterPro" id="IPR006454">
    <property type="entry name" value="S_layer_MJ"/>
</dbReference>
<sequence length="320" mass="35695">MKYIYVMLGMMLLLLIPMVAGEVKEIPQGNVEINIIQYNVSFNYTLEEDKNLTILELNTSKEGDIVAYFDNKPLFLYRPSNDSSAKTYNISLLNGTIAIVGVNASNYNKIEETTNCTFVGWNKTLGYAFFLFDNIGESKSGIIKLKYEPQASTTTTTTTSYSSGGGGGSHHITTTEQYPGVAEDIKSEKIKEMVYKAKIIIGSEVDNNLSAKYLKNTTELVNQSLEIKEDCILIGGPVANPVVKKWLWAFPVKITNDYPGKNRGVIEKQMINDHIVILLAGSDRWGTKAAVEYFKTLDDIPDEPIFVEWKDGKAVKIEKP</sequence>
<accession>F6BAF9</accession>
<evidence type="ECO:0000313" key="4">
    <source>
        <dbReference type="Proteomes" id="UP000009227"/>
    </source>
</evidence>
<dbReference type="OrthoDB" id="62381at2157"/>
<dbReference type="EMBL" id="CP002737">
    <property type="protein sequence ID" value="AEF96972.1"/>
    <property type="molecule type" value="Genomic_DNA"/>
</dbReference>